<evidence type="ECO:0000313" key="3">
    <source>
        <dbReference type="Proteomes" id="UP000663887"/>
    </source>
</evidence>
<feature type="transmembrane region" description="Helical" evidence="1">
    <location>
        <begin position="48"/>
        <end position="65"/>
    </location>
</feature>
<proteinExistence type="predicted"/>
<feature type="transmembrane region" description="Helical" evidence="1">
    <location>
        <begin position="178"/>
        <end position="204"/>
    </location>
</feature>
<dbReference type="CDD" id="cd00637">
    <property type="entry name" value="7tm_classA_rhodopsin-like"/>
    <property type="match status" value="1"/>
</dbReference>
<gene>
    <name evidence="2" type="ORF">XDN619_LOCUS36386</name>
</gene>
<feature type="transmembrane region" description="Helical" evidence="1">
    <location>
        <begin position="137"/>
        <end position="157"/>
    </location>
</feature>
<evidence type="ECO:0000256" key="1">
    <source>
        <dbReference type="SAM" id="Phobius"/>
    </source>
</evidence>
<dbReference type="Proteomes" id="UP000663887">
    <property type="component" value="Unassembled WGS sequence"/>
</dbReference>
<reference evidence="2" key="1">
    <citation type="submission" date="2021-02" db="EMBL/GenBank/DDBJ databases">
        <authorList>
            <person name="Nowell W R."/>
        </authorList>
    </citation>
    <scope>NUCLEOTIDE SEQUENCE</scope>
</reference>
<keyword evidence="1" id="KW-1133">Transmembrane helix</keyword>
<dbReference type="AlphaFoldDB" id="A0A817AQ42"/>
<protein>
    <submittedName>
        <fullName evidence="2">Uncharacterized protein</fullName>
    </submittedName>
</protein>
<accession>A0A817AQ42</accession>
<sequence>MNSTCHANANVILSFFLLGCLLTIVGIVLNLCLCILFCRAKSLFNTPYAVFIIALSIADIVKLVAEYVVHILFPYIRHPYFVCSITWFLTMTSENTSYAFLCALVLFSCDNAHYNAYGLKFSLTQLLFIENVGLNNLALPIFIISTNIILIFGLRRRSYQRQHCLGRSKTYDWRERSVMLYMLLSSLTFVLLTSPIGILGVWTTLHGQHIPTNNLSLVLDLLEIIHHCSHFPILLMTSSIIRTKTFQILFQFRLSRRNSQNTLRISNKRSFHSQEK</sequence>
<dbReference type="EMBL" id="CAJNRG010018843">
    <property type="protein sequence ID" value="CAF2263660.1"/>
    <property type="molecule type" value="Genomic_DNA"/>
</dbReference>
<dbReference type="SUPFAM" id="SSF81321">
    <property type="entry name" value="Family A G protein-coupled receptor-like"/>
    <property type="match status" value="1"/>
</dbReference>
<comment type="caution">
    <text evidence="2">The sequence shown here is derived from an EMBL/GenBank/DDBJ whole genome shotgun (WGS) entry which is preliminary data.</text>
</comment>
<feature type="transmembrane region" description="Helical" evidence="1">
    <location>
        <begin position="12"/>
        <end position="36"/>
    </location>
</feature>
<keyword evidence="1" id="KW-0812">Transmembrane</keyword>
<dbReference type="Gene3D" id="1.20.1070.10">
    <property type="entry name" value="Rhodopsin 7-helix transmembrane proteins"/>
    <property type="match status" value="2"/>
</dbReference>
<evidence type="ECO:0000313" key="2">
    <source>
        <dbReference type="EMBL" id="CAF2263660.1"/>
    </source>
</evidence>
<keyword evidence="1" id="KW-0472">Membrane</keyword>
<name>A0A817AQ42_9BILA</name>
<organism evidence="2 3">
    <name type="scientific">Rotaria magnacalcarata</name>
    <dbReference type="NCBI Taxonomy" id="392030"/>
    <lineage>
        <taxon>Eukaryota</taxon>
        <taxon>Metazoa</taxon>
        <taxon>Spiralia</taxon>
        <taxon>Gnathifera</taxon>
        <taxon>Rotifera</taxon>
        <taxon>Eurotatoria</taxon>
        <taxon>Bdelloidea</taxon>
        <taxon>Philodinida</taxon>
        <taxon>Philodinidae</taxon>
        <taxon>Rotaria</taxon>
    </lineage>
</organism>